<dbReference type="RefSeq" id="WP_220169866.1">
    <property type="nucleotide sequence ID" value="NZ_JAIBOA010000025.1"/>
</dbReference>
<comment type="caution">
    <text evidence="1">The sequence shown here is derived from an EMBL/GenBank/DDBJ whole genome shotgun (WGS) entry which is preliminary data.</text>
</comment>
<gene>
    <name evidence="1" type="ORF">K1Y72_29965</name>
</gene>
<protein>
    <submittedName>
        <fullName evidence="1">Uncharacterized protein</fullName>
    </submittedName>
</protein>
<name>A0ABS7G4A5_9ACTN</name>
<dbReference type="EMBL" id="JAIBOA010000025">
    <property type="protein sequence ID" value="MBW8486627.1"/>
    <property type="molecule type" value="Genomic_DNA"/>
</dbReference>
<organism evidence="1 2">
    <name type="scientific">Actinomadura parmotrematis</name>
    <dbReference type="NCBI Taxonomy" id="2864039"/>
    <lineage>
        <taxon>Bacteria</taxon>
        <taxon>Bacillati</taxon>
        <taxon>Actinomycetota</taxon>
        <taxon>Actinomycetes</taxon>
        <taxon>Streptosporangiales</taxon>
        <taxon>Thermomonosporaceae</taxon>
        <taxon>Actinomadura</taxon>
    </lineage>
</organism>
<accession>A0ABS7G4A5</accession>
<proteinExistence type="predicted"/>
<evidence type="ECO:0000313" key="1">
    <source>
        <dbReference type="EMBL" id="MBW8486627.1"/>
    </source>
</evidence>
<dbReference type="Proteomes" id="UP000774570">
    <property type="component" value="Unassembled WGS sequence"/>
</dbReference>
<keyword evidence="2" id="KW-1185">Reference proteome</keyword>
<evidence type="ECO:0000313" key="2">
    <source>
        <dbReference type="Proteomes" id="UP000774570"/>
    </source>
</evidence>
<reference evidence="1 2" key="1">
    <citation type="submission" date="2021-07" db="EMBL/GenBank/DDBJ databases">
        <title>Actinomadura sp. PM05-2 isolated from lichen.</title>
        <authorList>
            <person name="Somphong A."/>
            <person name="Phongsopitanun W."/>
            <person name="Tanasupawat S."/>
            <person name="Peongsungnone V."/>
        </authorList>
    </citation>
    <scope>NUCLEOTIDE SEQUENCE [LARGE SCALE GENOMIC DNA]</scope>
    <source>
        <strain evidence="1 2">PM05-2</strain>
    </source>
</reference>
<sequence>MTLASPLTLLEEWTRRTGGARLRDLLLLGHDVDLAFLERTAVPAARALGARVTVIGDAAGASSEAVDVRLAGRDYLHALAAVPGLFHARLALLVGDGEAVAALGSGDPTPAGWNGADELWTVLRGGAALGDIGMWLLQLTETIALPGHAATVLEDIAASLPTADPDGGDGHVAVRVLHNLDEGLLARLPAGPVDELVLYAPVLDPSGETLDGVLDRFSPARTVLGLQPELGAYEGDAIVLAAGDRPLEVRLLPEERPRHGRLLEWAVDGRRHALVGGSELTAAALTSTAAEGNCELVVLAPVNASLLPAGTSFPLAELEGRRRERPAARPARSAIGALVTESGLRVTLAAAYDTSVPVRVSPDGAPASWTALGTVTARERVKVFDADVRPGSAVQTGADSAPVFAAATSTGAFETGYDEAAILADPFVAARFRGDYLDDPGGCAERLANAAPEPHWGLAPAPGTVEIPDPDAWRAWVPEAAATPLLGRLLVLLLGHGVWAPDDPSWRPELARVIAALAGDPAQHVLTAVCVGLLRGGGPADDALAERAWDLARGAVAAADPDGAGDLLIASAAPRARVLTRAALGELHDEAGVSDPLVSATAELAGTGWDLELDDGLYTVSGTFTNPVPVAARVATMLGEEQDTVLVRAVGTDRRWAFIAWRRPDLLLASHPAGSAWRLYRLSGGATPESRLAGGDGLNRIGLVGNPVRLGQAPPPAAQRLLTEAGTDHLTLLRRLTSDDRR</sequence>